<reference evidence="4 5" key="1">
    <citation type="submission" date="2024-11" db="EMBL/GenBank/DDBJ databases">
        <authorList>
            <person name="Kaparullina E.N."/>
            <person name="Delegan Y.A."/>
            <person name="Doronina N.V."/>
        </authorList>
    </citation>
    <scope>NUCLEOTIDE SEQUENCE [LARGE SCALE GENOMIC DNA]</scope>
    <source>
        <strain evidence="4 5">7sh_L</strain>
    </source>
</reference>
<sequence length="220" mass="24398">MLHRLSIDSIGNVATQSQASSSIDLRIAFQLPFPQRQEQRRHQSQQVRQLLISQLAETLDQDYTLESLPLSKTSLGKPYLTSQPSPAISLAHSHGWAASSLSLDTEGISLLGVDIEAIRHRDWEAFAAEVFHPKETTWLMAAQDTERDRRGLTIWCRKEAIVKAIGVGIAITLSEIAVSPAGQLIQLPISLGSTENWNIVNDTIHDREQQAIFAVAWKNG</sequence>
<gene>
    <name evidence="4" type="ORF">ACIKP9_00625</name>
</gene>
<dbReference type="PANTHER" id="PTHR12215">
    <property type="entry name" value="PHOSPHOPANTETHEINE TRANSFERASE"/>
    <property type="match status" value="1"/>
</dbReference>
<name>A0ABW8GIB0_9PROT</name>
<keyword evidence="5" id="KW-1185">Reference proteome</keyword>
<accession>A0ABW8GIB0</accession>
<dbReference type="Gene3D" id="3.90.470.20">
    <property type="entry name" value="4'-phosphopantetheinyl transferase domain"/>
    <property type="match status" value="1"/>
</dbReference>
<dbReference type="Pfam" id="PF01648">
    <property type="entry name" value="ACPS"/>
    <property type="match status" value="1"/>
</dbReference>
<comment type="caution">
    <text evidence="4">The sequence shown here is derived from an EMBL/GenBank/DDBJ whole genome shotgun (WGS) entry which is preliminary data.</text>
</comment>
<evidence type="ECO:0000256" key="2">
    <source>
        <dbReference type="ARBA" id="ARBA00022679"/>
    </source>
</evidence>
<dbReference type="Proteomes" id="UP001617669">
    <property type="component" value="Unassembled WGS sequence"/>
</dbReference>
<dbReference type="InterPro" id="IPR050559">
    <property type="entry name" value="P-Pant_transferase_sf"/>
</dbReference>
<protein>
    <submittedName>
        <fullName evidence="4">4'-phosphopantetheinyl transferase family protein</fullName>
    </submittedName>
</protein>
<dbReference type="SUPFAM" id="SSF56214">
    <property type="entry name" value="4'-phosphopantetheinyl transferase"/>
    <property type="match status" value="2"/>
</dbReference>
<evidence type="ECO:0000313" key="4">
    <source>
        <dbReference type="EMBL" id="MFJ5444723.1"/>
    </source>
</evidence>
<organism evidence="4 5">
    <name type="scientific">Methylobacillus methanolivorans</name>
    <dbReference type="NCBI Taxonomy" id="1848927"/>
    <lineage>
        <taxon>Bacteria</taxon>
        <taxon>Pseudomonadati</taxon>
        <taxon>Pseudomonadota</taxon>
        <taxon>Betaproteobacteria</taxon>
        <taxon>Nitrosomonadales</taxon>
        <taxon>Methylophilaceae</taxon>
        <taxon>Methylobacillus</taxon>
    </lineage>
</organism>
<dbReference type="InterPro" id="IPR037143">
    <property type="entry name" value="4-PPantetheinyl_Trfase_dom_sf"/>
</dbReference>
<feature type="domain" description="4'-phosphopantetheinyl transferase" evidence="3">
    <location>
        <begin position="111"/>
        <end position="183"/>
    </location>
</feature>
<dbReference type="GO" id="GO:0016740">
    <property type="term" value="F:transferase activity"/>
    <property type="evidence" value="ECO:0007669"/>
    <property type="project" value="UniProtKB-KW"/>
</dbReference>
<keyword evidence="2 4" id="KW-0808">Transferase</keyword>
<dbReference type="EMBL" id="JBIWXY010000001">
    <property type="protein sequence ID" value="MFJ5444723.1"/>
    <property type="molecule type" value="Genomic_DNA"/>
</dbReference>
<evidence type="ECO:0000259" key="3">
    <source>
        <dbReference type="Pfam" id="PF01648"/>
    </source>
</evidence>
<proteinExistence type="inferred from homology"/>
<dbReference type="RefSeq" id="WP_400877917.1">
    <property type="nucleotide sequence ID" value="NZ_JBIWXY010000001.1"/>
</dbReference>
<dbReference type="PANTHER" id="PTHR12215:SF10">
    <property type="entry name" value="L-AMINOADIPATE-SEMIALDEHYDE DEHYDROGENASE-PHOSPHOPANTETHEINYL TRANSFERASE"/>
    <property type="match status" value="1"/>
</dbReference>
<evidence type="ECO:0000313" key="5">
    <source>
        <dbReference type="Proteomes" id="UP001617669"/>
    </source>
</evidence>
<dbReference type="InterPro" id="IPR008278">
    <property type="entry name" value="4-PPantetheinyl_Trfase_dom"/>
</dbReference>
<comment type="similarity">
    <text evidence="1">Belongs to the P-Pant transferase superfamily. Gsp/Sfp/HetI/AcpT family.</text>
</comment>
<evidence type="ECO:0000256" key="1">
    <source>
        <dbReference type="ARBA" id="ARBA00010990"/>
    </source>
</evidence>